<evidence type="ECO:0000259" key="2">
    <source>
        <dbReference type="Pfam" id="PF17288"/>
    </source>
</evidence>
<dbReference type="InterPro" id="IPR027417">
    <property type="entry name" value="P-loop_NTPase"/>
</dbReference>
<feature type="domain" description="Phage terminase large subunit N-terminal" evidence="1">
    <location>
        <begin position="39"/>
        <end position="247"/>
    </location>
</feature>
<dbReference type="Pfam" id="PF17288">
    <property type="entry name" value="Terminase_3C"/>
    <property type="match status" value="1"/>
</dbReference>
<dbReference type="EMBL" id="BK032589">
    <property type="protein sequence ID" value="DAF49805.1"/>
    <property type="molecule type" value="Genomic_DNA"/>
</dbReference>
<dbReference type="Gene3D" id="3.30.420.280">
    <property type="match status" value="1"/>
</dbReference>
<dbReference type="InterPro" id="IPR052380">
    <property type="entry name" value="Viral_DNA_packaging_terminase"/>
</dbReference>
<dbReference type="Pfam" id="PF04466">
    <property type="entry name" value="Terminase_3"/>
    <property type="match status" value="1"/>
</dbReference>
<dbReference type="NCBIfam" id="TIGR01547">
    <property type="entry name" value="phage_term_2"/>
    <property type="match status" value="1"/>
</dbReference>
<feature type="domain" description="Phage terminase large subunit C-terminal" evidence="2">
    <location>
        <begin position="279"/>
        <end position="421"/>
    </location>
</feature>
<dbReference type="Gene3D" id="3.40.50.300">
    <property type="entry name" value="P-loop containing nucleotide triphosphate hydrolases"/>
    <property type="match status" value="1"/>
</dbReference>
<proteinExistence type="predicted"/>
<evidence type="ECO:0000259" key="1">
    <source>
        <dbReference type="Pfam" id="PF04466"/>
    </source>
</evidence>
<name>A0A8S5SFL2_9CAUD</name>
<dbReference type="PANTHER" id="PTHR39184">
    <property type="match status" value="1"/>
</dbReference>
<dbReference type="InterPro" id="IPR035413">
    <property type="entry name" value="Terminase_L_C"/>
</dbReference>
<protein>
    <submittedName>
        <fullName evidence="3">Terminase large subunit</fullName>
    </submittedName>
</protein>
<dbReference type="InterPro" id="IPR006437">
    <property type="entry name" value="Phage_terminase_lsu"/>
</dbReference>
<sequence>MCRMVMKHLWIIPKWRIWQTMNIKVELNPAFKEVNRSKRRYIVMKGSAGSGKSVDTATNYILRLLQDPGRNLLCVRKSDITNRDSTFAELQGAIFRMFGDKYEKYWTIKQNPLMIECKANCNQIIFRGVNDDKQREKLKSITFKRGKLTDVWIEEATELMQSDFEIIDDRLRGKLPPGQFYQIKMTFNPVSATHWIKKNFFDIEDENVLTHSSNYVNNRFIDAAYRARMERRKKVDPEGYRVYGLGEWGEVGGLILTNYVVEDFDTDHSNFDYVVNAQDFGFNHANALLEVAFKDGELYICKELYVYEKDTNEIIQMAAEKQFDKKLNMYCDSAEPDRIKMWQKAGYKRARGVLKEPGSVHAQIDYLKQIPKIHIHYSCTNTYDEIRQWKWQLDQKTNEYIDEPVPFFDDAMAALRYSIEDIRRNSRVKSRKRPKGL</sequence>
<dbReference type="PANTHER" id="PTHR39184:SF1">
    <property type="entry name" value="PBSX PHAGE TERMINASE LARGE SUBUNIT"/>
    <property type="match status" value="1"/>
</dbReference>
<accession>A0A8S5SFL2</accession>
<dbReference type="InterPro" id="IPR035412">
    <property type="entry name" value="Terminase_L_N"/>
</dbReference>
<organism evidence="3">
    <name type="scientific">Myoviridae sp. ctBbR2</name>
    <dbReference type="NCBI Taxonomy" id="2827667"/>
    <lineage>
        <taxon>Viruses</taxon>
        <taxon>Duplodnaviria</taxon>
        <taxon>Heunggongvirae</taxon>
        <taxon>Uroviricota</taxon>
        <taxon>Caudoviricetes</taxon>
    </lineage>
</organism>
<reference evidence="3" key="1">
    <citation type="journal article" date="2021" name="Proc. Natl. Acad. Sci. U.S.A.">
        <title>A Catalog of Tens of Thousands of Viruses from Human Metagenomes Reveals Hidden Associations with Chronic Diseases.</title>
        <authorList>
            <person name="Tisza M.J."/>
            <person name="Buck C.B."/>
        </authorList>
    </citation>
    <scope>NUCLEOTIDE SEQUENCE</scope>
    <source>
        <strain evidence="3">CtBbR2</strain>
    </source>
</reference>
<evidence type="ECO:0000313" key="3">
    <source>
        <dbReference type="EMBL" id="DAF49805.1"/>
    </source>
</evidence>